<gene>
    <name evidence="3" type="ORF">Ahy_A06g028350</name>
</gene>
<dbReference type="EMBL" id="SDMP01000006">
    <property type="protein sequence ID" value="RYR53314.1"/>
    <property type="molecule type" value="Genomic_DNA"/>
</dbReference>
<feature type="region of interest" description="Disordered" evidence="1">
    <location>
        <begin position="287"/>
        <end position="318"/>
    </location>
</feature>
<proteinExistence type="predicted"/>
<dbReference type="AlphaFoldDB" id="A0A445CQY2"/>
<dbReference type="Pfam" id="PF20167">
    <property type="entry name" value="Transposase_32"/>
    <property type="match status" value="1"/>
</dbReference>
<feature type="domain" description="Putative plant transposon protein" evidence="2">
    <location>
        <begin position="69"/>
        <end position="246"/>
    </location>
</feature>
<feature type="compositionally biased region" description="Low complexity" evidence="1">
    <location>
        <begin position="287"/>
        <end position="312"/>
    </location>
</feature>
<evidence type="ECO:0000259" key="2">
    <source>
        <dbReference type="Pfam" id="PF20167"/>
    </source>
</evidence>
<accession>A0A445CQY2</accession>
<dbReference type="InterPro" id="IPR046796">
    <property type="entry name" value="Transposase_32_dom"/>
</dbReference>
<protein>
    <recommendedName>
        <fullName evidence="2">Putative plant transposon protein domain-containing protein</fullName>
    </recommendedName>
</protein>
<sequence>MLIPAIGINQIRKISCYLPPIKFSNLYCDLRLPNYRKKKWNIEKRLVLPNDVRHAINSHILELGLDFVDKDLGNINISWVKEFYYNFFHANLDSVQLRGREIMINEATIEEALQCRHLTDDTCAYQQAETAIHCMTVDYEALKRVIATPDTPWVMDSGNTKPKGMLFAHLSREAKTWQMIFAHYVLPTTHFSEIPMDMLVLIGCVMDGKEVYFPRLIRQSMCRAHIRGLLPFPTLVTSMAALADVPWQDDDVTPPPPDDDNKEVTIPWSGWVHEKPPARRRSRARAVVEAARPSSSTAVAPSSSIAPSSTAAHLPPPPSLEPTYLLVQRLFCFIERSKHQLMHRLDRID</sequence>
<dbReference type="Proteomes" id="UP000289738">
    <property type="component" value="Chromosome A06"/>
</dbReference>
<comment type="caution">
    <text evidence="3">The sequence shown here is derived from an EMBL/GenBank/DDBJ whole genome shotgun (WGS) entry which is preliminary data.</text>
</comment>
<evidence type="ECO:0000313" key="4">
    <source>
        <dbReference type="Proteomes" id="UP000289738"/>
    </source>
</evidence>
<reference evidence="3 4" key="1">
    <citation type="submission" date="2019-01" db="EMBL/GenBank/DDBJ databases">
        <title>Sequencing of cultivated peanut Arachis hypogaea provides insights into genome evolution and oil improvement.</title>
        <authorList>
            <person name="Chen X."/>
        </authorList>
    </citation>
    <scope>NUCLEOTIDE SEQUENCE [LARGE SCALE GENOMIC DNA]</scope>
    <source>
        <strain evidence="4">cv. Fuhuasheng</strain>
        <tissue evidence="3">Leaves</tissue>
    </source>
</reference>
<evidence type="ECO:0000313" key="3">
    <source>
        <dbReference type="EMBL" id="RYR53314.1"/>
    </source>
</evidence>
<keyword evidence="4" id="KW-1185">Reference proteome</keyword>
<organism evidence="3 4">
    <name type="scientific">Arachis hypogaea</name>
    <name type="common">Peanut</name>
    <dbReference type="NCBI Taxonomy" id="3818"/>
    <lineage>
        <taxon>Eukaryota</taxon>
        <taxon>Viridiplantae</taxon>
        <taxon>Streptophyta</taxon>
        <taxon>Embryophyta</taxon>
        <taxon>Tracheophyta</taxon>
        <taxon>Spermatophyta</taxon>
        <taxon>Magnoliopsida</taxon>
        <taxon>eudicotyledons</taxon>
        <taxon>Gunneridae</taxon>
        <taxon>Pentapetalae</taxon>
        <taxon>rosids</taxon>
        <taxon>fabids</taxon>
        <taxon>Fabales</taxon>
        <taxon>Fabaceae</taxon>
        <taxon>Papilionoideae</taxon>
        <taxon>50 kb inversion clade</taxon>
        <taxon>dalbergioids sensu lato</taxon>
        <taxon>Dalbergieae</taxon>
        <taxon>Pterocarpus clade</taxon>
        <taxon>Arachis</taxon>
    </lineage>
</organism>
<name>A0A445CQY2_ARAHY</name>
<evidence type="ECO:0000256" key="1">
    <source>
        <dbReference type="SAM" id="MobiDB-lite"/>
    </source>
</evidence>